<proteinExistence type="predicted"/>
<keyword evidence="3" id="KW-1185">Reference proteome</keyword>
<dbReference type="EMBL" id="JAHXZN010000009">
    <property type="protein sequence ID" value="MBW6532704.1"/>
    <property type="molecule type" value="Genomic_DNA"/>
</dbReference>
<keyword evidence="1" id="KW-0812">Transmembrane</keyword>
<evidence type="ECO:0000313" key="3">
    <source>
        <dbReference type="Proteomes" id="UP000759103"/>
    </source>
</evidence>
<dbReference type="Proteomes" id="UP000759103">
    <property type="component" value="Unassembled WGS sequence"/>
</dbReference>
<keyword evidence="1" id="KW-1133">Transmembrane helix</keyword>
<protein>
    <submittedName>
        <fullName evidence="2">Uncharacterized protein</fullName>
    </submittedName>
</protein>
<accession>A0ABS7BSX0</accession>
<dbReference type="RefSeq" id="WP_219750292.1">
    <property type="nucleotide sequence ID" value="NZ_JAHXZN010000009.1"/>
</dbReference>
<organism evidence="2 3">
    <name type="scientific">Sphingomonas citri</name>
    <dbReference type="NCBI Taxonomy" id="2862499"/>
    <lineage>
        <taxon>Bacteria</taxon>
        <taxon>Pseudomonadati</taxon>
        <taxon>Pseudomonadota</taxon>
        <taxon>Alphaproteobacteria</taxon>
        <taxon>Sphingomonadales</taxon>
        <taxon>Sphingomonadaceae</taxon>
        <taxon>Sphingomonas</taxon>
    </lineage>
</organism>
<evidence type="ECO:0000256" key="1">
    <source>
        <dbReference type="SAM" id="Phobius"/>
    </source>
</evidence>
<keyword evidence="1" id="KW-0472">Membrane</keyword>
<feature type="transmembrane region" description="Helical" evidence="1">
    <location>
        <begin position="12"/>
        <end position="33"/>
    </location>
</feature>
<name>A0ABS7BSX0_9SPHN</name>
<sequence length="224" mass="24122">MDDHHQPTSPKGGFDIGLHCGLLGVFLSAANFMTSQFAEFGDGVGADPASLQQQIADLLSGNVVKSLAVVLIFVGGMLYATGMGYIELAGPSKATAPRPKPLAATLPMNIDARMAEARIAGLLARLKAIPEELREEATIELEGIEQRHMPALAKAHRKARATVSPTSRQADELDTDYAGSLNRLSATLEQMVDRSEALGRERLQWQTLVIEERFPTASVEKDQA</sequence>
<comment type="caution">
    <text evidence="2">The sequence shown here is derived from an EMBL/GenBank/DDBJ whole genome shotgun (WGS) entry which is preliminary data.</text>
</comment>
<reference evidence="2 3" key="1">
    <citation type="submission" date="2021-07" db="EMBL/GenBank/DDBJ databases">
        <title>Sphingomonas sp.</title>
        <authorList>
            <person name="Feng G."/>
            <person name="Li J."/>
            <person name="Pan M."/>
        </authorList>
    </citation>
    <scope>NUCLEOTIDE SEQUENCE [LARGE SCALE GENOMIC DNA]</scope>
    <source>
        <strain evidence="2 3">RRHST34</strain>
    </source>
</reference>
<evidence type="ECO:0000313" key="2">
    <source>
        <dbReference type="EMBL" id="MBW6532704.1"/>
    </source>
</evidence>
<feature type="transmembrane region" description="Helical" evidence="1">
    <location>
        <begin position="67"/>
        <end position="88"/>
    </location>
</feature>
<gene>
    <name evidence="2" type="ORF">KZ820_18330</name>
</gene>